<evidence type="ECO:0000313" key="2">
    <source>
        <dbReference type="EMBL" id="TYK30788.1"/>
    </source>
</evidence>
<gene>
    <name evidence="2" type="ORF">E5676_scaffold267G00090</name>
    <name evidence="1" type="ORF">E6C27_scaffold174G001630</name>
</gene>
<evidence type="ECO:0000313" key="4">
    <source>
        <dbReference type="Proteomes" id="UP000321947"/>
    </source>
</evidence>
<dbReference type="Proteomes" id="UP000321947">
    <property type="component" value="Unassembled WGS sequence"/>
</dbReference>
<proteinExistence type="predicted"/>
<sequence length="61" mass="6996">MQSNDCQSGIDIDMVRVVRRDRSHPDCFSVFFGYTTDQFVLGAKVRARASWRATRSDRGEP</sequence>
<evidence type="ECO:0000313" key="1">
    <source>
        <dbReference type="EMBL" id="KAA0051614.1"/>
    </source>
</evidence>
<protein>
    <submittedName>
        <fullName evidence="2">Uncharacterized protein</fullName>
    </submittedName>
</protein>
<reference evidence="3 4" key="1">
    <citation type="submission" date="2019-08" db="EMBL/GenBank/DDBJ databases">
        <title>Draft genome sequences of two oriental melons (Cucumis melo L. var makuwa).</title>
        <authorList>
            <person name="Kwon S.-Y."/>
        </authorList>
    </citation>
    <scope>NUCLEOTIDE SEQUENCE [LARGE SCALE GENOMIC DNA]</scope>
    <source>
        <strain evidence="4">cv. Chang Bougi</strain>
        <strain evidence="3">cv. SW 3</strain>
        <tissue evidence="2">Leaf</tissue>
    </source>
</reference>
<accession>A0A5D3E4U0</accession>
<evidence type="ECO:0000313" key="3">
    <source>
        <dbReference type="Proteomes" id="UP000321393"/>
    </source>
</evidence>
<comment type="caution">
    <text evidence="2">The sequence shown here is derived from an EMBL/GenBank/DDBJ whole genome shotgun (WGS) entry which is preliminary data.</text>
</comment>
<dbReference type="EMBL" id="SSTE01011259">
    <property type="protein sequence ID" value="KAA0051614.1"/>
    <property type="molecule type" value="Genomic_DNA"/>
</dbReference>
<dbReference type="Proteomes" id="UP000321393">
    <property type="component" value="Unassembled WGS sequence"/>
</dbReference>
<organism evidence="2 4">
    <name type="scientific">Cucumis melo var. makuwa</name>
    <name type="common">Oriental melon</name>
    <dbReference type="NCBI Taxonomy" id="1194695"/>
    <lineage>
        <taxon>Eukaryota</taxon>
        <taxon>Viridiplantae</taxon>
        <taxon>Streptophyta</taxon>
        <taxon>Embryophyta</taxon>
        <taxon>Tracheophyta</taxon>
        <taxon>Spermatophyta</taxon>
        <taxon>Magnoliopsida</taxon>
        <taxon>eudicotyledons</taxon>
        <taxon>Gunneridae</taxon>
        <taxon>Pentapetalae</taxon>
        <taxon>rosids</taxon>
        <taxon>fabids</taxon>
        <taxon>Cucurbitales</taxon>
        <taxon>Cucurbitaceae</taxon>
        <taxon>Benincaseae</taxon>
        <taxon>Cucumis</taxon>
    </lineage>
</organism>
<dbReference type="AlphaFoldDB" id="A0A5D3E4U0"/>
<name>A0A5D3E4U0_CUCMM</name>
<dbReference type="EMBL" id="SSTD01000220">
    <property type="protein sequence ID" value="TYK30788.1"/>
    <property type="molecule type" value="Genomic_DNA"/>
</dbReference>